<organism evidence="2 3">
    <name type="scientific">Galerina marginata (strain CBS 339.88)</name>
    <dbReference type="NCBI Taxonomy" id="685588"/>
    <lineage>
        <taxon>Eukaryota</taxon>
        <taxon>Fungi</taxon>
        <taxon>Dikarya</taxon>
        <taxon>Basidiomycota</taxon>
        <taxon>Agaricomycotina</taxon>
        <taxon>Agaricomycetes</taxon>
        <taxon>Agaricomycetidae</taxon>
        <taxon>Agaricales</taxon>
        <taxon>Agaricineae</taxon>
        <taxon>Strophariaceae</taxon>
        <taxon>Galerina</taxon>
    </lineage>
</organism>
<dbReference type="Proteomes" id="UP000027222">
    <property type="component" value="Unassembled WGS sequence"/>
</dbReference>
<evidence type="ECO:0000313" key="3">
    <source>
        <dbReference type="Proteomes" id="UP000027222"/>
    </source>
</evidence>
<name>A0A067T6L0_GALM3</name>
<protein>
    <submittedName>
        <fullName evidence="2">Uncharacterized protein</fullName>
    </submittedName>
</protein>
<proteinExistence type="predicted"/>
<gene>
    <name evidence="2" type="ORF">GALMADRAFT_244915</name>
</gene>
<sequence length="73" mass="8115">MKKVSQMPHGRRPLEPTSGNPGNRRKRPLAAEISKTAQQPLAKKPKNLHAPDENIPSADLNTRITRSGRRLAK</sequence>
<accession>A0A067T6L0</accession>
<reference evidence="3" key="1">
    <citation type="journal article" date="2014" name="Proc. Natl. Acad. Sci. U.S.A.">
        <title>Extensive sampling of basidiomycete genomes demonstrates inadequacy of the white-rot/brown-rot paradigm for wood decay fungi.</title>
        <authorList>
            <person name="Riley R."/>
            <person name="Salamov A.A."/>
            <person name="Brown D.W."/>
            <person name="Nagy L.G."/>
            <person name="Floudas D."/>
            <person name="Held B.W."/>
            <person name="Levasseur A."/>
            <person name="Lombard V."/>
            <person name="Morin E."/>
            <person name="Otillar R."/>
            <person name="Lindquist E.A."/>
            <person name="Sun H."/>
            <person name="LaButti K.M."/>
            <person name="Schmutz J."/>
            <person name="Jabbour D."/>
            <person name="Luo H."/>
            <person name="Baker S.E."/>
            <person name="Pisabarro A.G."/>
            <person name="Walton J.D."/>
            <person name="Blanchette R.A."/>
            <person name="Henrissat B."/>
            <person name="Martin F."/>
            <person name="Cullen D."/>
            <person name="Hibbett D.S."/>
            <person name="Grigoriev I.V."/>
        </authorList>
    </citation>
    <scope>NUCLEOTIDE SEQUENCE [LARGE SCALE GENOMIC DNA]</scope>
    <source>
        <strain evidence="3">CBS 339.88</strain>
    </source>
</reference>
<evidence type="ECO:0000256" key="1">
    <source>
        <dbReference type="SAM" id="MobiDB-lite"/>
    </source>
</evidence>
<dbReference type="HOGENOM" id="CLU_2704988_0_0_1"/>
<dbReference type="EMBL" id="KL142375">
    <property type="protein sequence ID" value="KDR77947.1"/>
    <property type="molecule type" value="Genomic_DNA"/>
</dbReference>
<dbReference type="AlphaFoldDB" id="A0A067T6L0"/>
<feature type="region of interest" description="Disordered" evidence="1">
    <location>
        <begin position="1"/>
        <end position="73"/>
    </location>
</feature>
<keyword evidence="3" id="KW-1185">Reference proteome</keyword>
<evidence type="ECO:0000313" key="2">
    <source>
        <dbReference type="EMBL" id="KDR77947.1"/>
    </source>
</evidence>